<keyword evidence="4 7" id="KW-0573">Peptidoglycan synthesis</keyword>
<organism evidence="8">
    <name type="scientific">Salinicola endophyticus</name>
    <dbReference type="NCBI Taxonomy" id="1949083"/>
    <lineage>
        <taxon>Bacteria</taxon>
        <taxon>Pseudomonadati</taxon>
        <taxon>Pseudomonadota</taxon>
        <taxon>Gammaproteobacteria</taxon>
        <taxon>Oceanospirillales</taxon>
        <taxon>Halomonadaceae</taxon>
        <taxon>Salinicola</taxon>
    </lineage>
</organism>
<feature type="binding site" evidence="7">
    <location>
        <begin position="184"/>
        <end position="185"/>
    </location>
    <ligand>
        <name>substrate</name>
    </ligand>
</feature>
<dbReference type="GO" id="GO:0008360">
    <property type="term" value="P:regulation of cell shape"/>
    <property type="evidence" value="ECO:0007669"/>
    <property type="project" value="UniProtKB-KW"/>
</dbReference>
<sequence>MRDALIFDSGVGGLSVSAEIRRWLPQLGLDYVCDNAALPYGTKPDAWLVARTVEVCLAACAESRPRALVIACNTASTLALEALRARLTIPVVGTVPAIKTAGEVSRSRVIGVLATTATLKRSYLQRLVADFAADCRLVGVAADTLVVAAERKLAGGELDREALAAALTPLWREPALDTVVLGCTHFPLLRAELEAQAPRPIRWIDSGAAIARRLGQVLGIAPLAAPVATLPAATTGASWATGADATGLATALAGFGFAPPRPLPTVAMVPADTAISAID</sequence>
<dbReference type="InterPro" id="IPR001920">
    <property type="entry name" value="Asp/Glu_race"/>
</dbReference>
<dbReference type="Gene3D" id="3.40.50.1860">
    <property type="match status" value="2"/>
</dbReference>
<dbReference type="GO" id="GO:0071555">
    <property type="term" value="P:cell wall organization"/>
    <property type="evidence" value="ECO:0007669"/>
    <property type="project" value="UniProtKB-KW"/>
</dbReference>
<evidence type="ECO:0000256" key="4">
    <source>
        <dbReference type="ARBA" id="ARBA00022984"/>
    </source>
</evidence>
<dbReference type="InterPro" id="IPR015942">
    <property type="entry name" value="Asp/Glu/hydantoin_racemase"/>
</dbReference>
<dbReference type="InterPro" id="IPR018187">
    <property type="entry name" value="Asp/Glu_racemase_AS_1"/>
</dbReference>
<feature type="active site" description="Proton donor/acceptor" evidence="7">
    <location>
        <position position="183"/>
    </location>
</feature>
<evidence type="ECO:0000256" key="3">
    <source>
        <dbReference type="ARBA" id="ARBA00022960"/>
    </source>
</evidence>
<evidence type="ECO:0000313" key="8">
    <source>
        <dbReference type="EMBL" id="XCJ78232.1"/>
    </source>
</evidence>
<dbReference type="InterPro" id="IPR033134">
    <property type="entry name" value="Asp/Glu_racemase_AS_2"/>
</dbReference>
<feature type="binding site" evidence="7">
    <location>
        <begin position="8"/>
        <end position="9"/>
    </location>
    <ligand>
        <name>substrate</name>
    </ligand>
</feature>
<gene>
    <name evidence="7 8" type="primary">murI</name>
    <name evidence="8" type="ORF">ABV408_12375</name>
</gene>
<reference evidence="8" key="1">
    <citation type="submission" date="2024-06" db="EMBL/GenBank/DDBJ databases">
        <title>Complete genome of Salinicola endophyticus HNIBRBA4755.</title>
        <authorList>
            <person name="Shin S.Y."/>
            <person name="Kang H."/>
            <person name="Song J."/>
        </authorList>
    </citation>
    <scope>NUCLEOTIDE SEQUENCE</scope>
    <source>
        <strain evidence="8">HNIBRBA4755</strain>
    </source>
</reference>
<evidence type="ECO:0000256" key="7">
    <source>
        <dbReference type="HAMAP-Rule" id="MF_00258"/>
    </source>
</evidence>
<dbReference type="EC" id="5.1.1.3" evidence="2 7"/>
<keyword evidence="3 7" id="KW-0133">Cell shape</keyword>
<feature type="active site" description="Proton donor/acceptor" evidence="7">
    <location>
        <position position="72"/>
    </location>
</feature>
<dbReference type="InterPro" id="IPR004391">
    <property type="entry name" value="Glu_race"/>
</dbReference>
<feature type="binding site" evidence="7">
    <location>
        <begin position="73"/>
        <end position="74"/>
    </location>
    <ligand>
        <name>substrate</name>
    </ligand>
</feature>
<dbReference type="HAMAP" id="MF_00258">
    <property type="entry name" value="Glu_racemase"/>
    <property type="match status" value="1"/>
</dbReference>
<dbReference type="GO" id="GO:0009252">
    <property type="term" value="P:peptidoglycan biosynthetic process"/>
    <property type="evidence" value="ECO:0007669"/>
    <property type="project" value="UniProtKB-UniRule"/>
</dbReference>
<evidence type="ECO:0000256" key="2">
    <source>
        <dbReference type="ARBA" id="ARBA00013090"/>
    </source>
</evidence>
<comment type="function">
    <text evidence="7">Provides the (R)-glutamate required for cell wall biosynthesis.</text>
</comment>
<dbReference type="GO" id="GO:0008881">
    <property type="term" value="F:glutamate racemase activity"/>
    <property type="evidence" value="ECO:0007669"/>
    <property type="project" value="UniProtKB-UniRule"/>
</dbReference>
<keyword evidence="6 7" id="KW-0961">Cell wall biogenesis/degradation</keyword>
<name>A0AB74U1T8_9GAMM</name>
<comment type="catalytic activity">
    <reaction evidence="1 7">
        <text>L-glutamate = D-glutamate</text>
        <dbReference type="Rhea" id="RHEA:12813"/>
        <dbReference type="ChEBI" id="CHEBI:29985"/>
        <dbReference type="ChEBI" id="CHEBI:29986"/>
        <dbReference type="EC" id="5.1.1.3"/>
    </reaction>
</comment>
<comment type="similarity">
    <text evidence="7">Belongs to the aspartate/glutamate racemases family.</text>
</comment>
<dbReference type="PROSITE" id="PS00924">
    <property type="entry name" value="ASP_GLU_RACEMASE_2"/>
    <property type="match status" value="1"/>
</dbReference>
<dbReference type="PROSITE" id="PS00923">
    <property type="entry name" value="ASP_GLU_RACEMASE_1"/>
    <property type="match status" value="1"/>
</dbReference>
<dbReference type="SUPFAM" id="SSF53681">
    <property type="entry name" value="Aspartate/glutamate racemase"/>
    <property type="match status" value="2"/>
</dbReference>
<proteinExistence type="inferred from homology"/>
<keyword evidence="5 7" id="KW-0413">Isomerase</keyword>
<dbReference type="EMBL" id="CP159578">
    <property type="protein sequence ID" value="XCJ78232.1"/>
    <property type="molecule type" value="Genomic_DNA"/>
</dbReference>
<dbReference type="AlphaFoldDB" id="A0AB74U1T8"/>
<dbReference type="Pfam" id="PF01177">
    <property type="entry name" value="Asp_Glu_race"/>
    <property type="match status" value="1"/>
</dbReference>
<feature type="binding site" evidence="7">
    <location>
        <begin position="40"/>
        <end position="41"/>
    </location>
    <ligand>
        <name>substrate</name>
    </ligand>
</feature>
<dbReference type="NCBIfam" id="TIGR00067">
    <property type="entry name" value="glut_race"/>
    <property type="match status" value="1"/>
</dbReference>
<dbReference type="PANTHER" id="PTHR21198">
    <property type="entry name" value="GLUTAMATE RACEMASE"/>
    <property type="match status" value="1"/>
</dbReference>
<accession>A0AB74U1T8</accession>
<evidence type="ECO:0000256" key="5">
    <source>
        <dbReference type="ARBA" id="ARBA00023235"/>
    </source>
</evidence>
<evidence type="ECO:0000256" key="1">
    <source>
        <dbReference type="ARBA" id="ARBA00001602"/>
    </source>
</evidence>
<protein>
    <recommendedName>
        <fullName evidence="2 7">Glutamate racemase</fullName>
        <ecNumber evidence="2 7">5.1.1.3</ecNumber>
    </recommendedName>
</protein>
<comment type="pathway">
    <text evidence="7">Cell wall biogenesis; peptidoglycan biosynthesis.</text>
</comment>
<dbReference type="PANTHER" id="PTHR21198:SF2">
    <property type="entry name" value="GLUTAMATE RACEMASE"/>
    <property type="match status" value="1"/>
</dbReference>
<evidence type="ECO:0000256" key="6">
    <source>
        <dbReference type="ARBA" id="ARBA00023316"/>
    </source>
</evidence>
<dbReference type="RefSeq" id="WP_353979247.1">
    <property type="nucleotide sequence ID" value="NZ_CP159578.1"/>
</dbReference>